<evidence type="ECO:0008006" key="4">
    <source>
        <dbReference type="Google" id="ProtNLM"/>
    </source>
</evidence>
<protein>
    <recommendedName>
        <fullName evidence="4">Secreted protein</fullName>
    </recommendedName>
</protein>
<dbReference type="AlphaFoldDB" id="A0A4Y2BU85"/>
<organism evidence="2 3">
    <name type="scientific">Araneus ventricosus</name>
    <name type="common">Orbweaver spider</name>
    <name type="synonym">Epeira ventricosa</name>
    <dbReference type="NCBI Taxonomy" id="182803"/>
    <lineage>
        <taxon>Eukaryota</taxon>
        <taxon>Metazoa</taxon>
        <taxon>Ecdysozoa</taxon>
        <taxon>Arthropoda</taxon>
        <taxon>Chelicerata</taxon>
        <taxon>Arachnida</taxon>
        <taxon>Araneae</taxon>
        <taxon>Araneomorphae</taxon>
        <taxon>Entelegynae</taxon>
        <taxon>Araneoidea</taxon>
        <taxon>Araneidae</taxon>
        <taxon>Araneus</taxon>
    </lineage>
</organism>
<accession>A0A4Y2BU85</accession>
<feature type="signal peptide" evidence="1">
    <location>
        <begin position="1"/>
        <end position="16"/>
    </location>
</feature>
<reference evidence="2 3" key="1">
    <citation type="journal article" date="2019" name="Sci. Rep.">
        <title>Orb-weaving spider Araneus ventricosus genome elucidates the spidroin gene catalogue.</title>
        <authorList>
            <person name="Kono N."/>
            <person name="Nakamura H."/>
            <person name="Ohtoshi R."/>
            <person name="Moran D.A.P."/>
            <person name="Shinohara A."/>
            <person name="Yoshida Y."/>
            <person name="Fujiwara M."/>
            <person name="Mori M."/>
            <person name="Tomita M."/>
            <person name="Arakawa K."/>
        </authorList>
    </citation>
    <scope>NUCLEOTIDE SEQUENCE [LARGE SCALE GENOMIC DNA]</scope>
</reference>
<gene>
    <name evidence="2" type="ORF">AVEN_37748_1</name>
</gene>
<name>A0A4Y2BU85_ARAVE</name>
<evidence type="ECO:0000313" key="3">
    <source>
        <dbReference type="Proteomes" id="UP000499080"/>
    </source>
</evidence>
<dbReference type="EMBL" id="BGPR01000110">
    <property type="protein sequence ID" value="GBL95299.1"/>
    <property type="molecule type" value="Genomic_DNA"/>
</dbReference>
<proteinExistence type="predicted"/>
<evidence type="ECO:0000313" key="2">
    <source>
        <dbReference type="EMBL" id="GBL95299.1"/>
    </source>
</evidence>
<feature type="chain" id="PRO_5021428839" description="Secreted protein" evidence="1">
    <location>
        <begin position="17"/>
        <end position="101"/>
    </location>
</feature>
<sequence>MLVFSLAFFSATVTFSERKAVDRTKASVFLPILMSFNHANDLRDSKRFHFSTLLVIVKPFTTDIDFWKGADRTDQKICILLALRLNTDVSNKRKRNKLLFS</sequence>
<keyword evidence="3" id="KW-1185">Reference proteome</keyword>
<keyword evidence="1" id="KW-0732">Signal</keyword>
<dbReference type="Proteomes" id="UP000499080">
    <property type="component" value="Unassembled WGS sequence"/>
</dbReference>
<comment type="caution">
    <text evidence="2">The sequence shown here is derived from an EMBL/GenBank/DDBJ whole genome shotgun (WGS) entry which is preliminary data.</text>
</comment>
<evidence type="ECO:0000256" key="1">
    <source>
        <dbReference type="SAM" id="SignalP"/>
    </source>
</evidence>